<dbReference type="Proteomes" id="UP000828941">
    <property type="component" value="Chromosome 4"/>
</dbReference>
<evidence type="ECO:0000313" key="2">
    <source>
        <dbReference type="Proteomes" id="UP000828941"/>
    </source>
</evidence>
<proteinExistence type="predicted"/>
<name>A0ACB9PFI8_BAUVA</name>
<organism evidence="1 2">
    <name type="scientific">Bauhinia variegata</name>
    <name type="common">Purple orchid tree</name>
    <name type="synonym">Phanera variegata</name>
    <dbReference type="NCBI Taxonomy" id="167791"/>
    <lineage>
        <taxon>Eukaryota</taxon>
        <taxon>Viridiplantae</taxon>
        <taxon>Streptophyta</taxon>
        <taxon>Embryophyta</taxon>
        <taxon>Tracheophyta</taxon>
        <taxon>Spermatophyta</taxon>
        <taxon>Magnoliopsida</taxon>
        <taxon>eudicotyledons</taxon>
        <taxon>Gunneridae</taxon>
        <taxon>Pentapetalae</taxon>
        <taxon>rosids</taxon>
        <taxon>fabids</taxon>
        <taxon>Fabales</taxon>
        <taxon>Fabaceae</taxon>
        <taxon>Cercidoideae</taxon>
        <taxon>Cercideae</taxon>
        <taxon>Bauhiniinae</taxon>
        <taxon>Bauhinia</taxon>
    </lineage>
</organism>
<comment type="caution">
    <text evidence="1">The sequence shown here is derived from an EMBL/GenBank/DDBJ whole genome shotgun (WGS) entry which is preliminary data.</text>
</comment>
<evidence type="ECO:0000313" key="1">
    <source>
        <dbReference type="EMBL" id="KAI4346704.1"/>
    </source>
</evidence>
<reference evidence="1 2" key="1">
    <citation type="journal article" date="2022" name="DNA Res.">
        <title>Chromosomal-level genome assembly of the orchid tree Bauhinia variegata (Leguminosae; Cercidoideae) supports the allotetraploid origin hypothesis of Bauhinia.</title>
        <authorList>
            <person name="Zhong Y."/>
            <person name="Chen Y."/>
            <person name="Zheng D."/>
            <person name="Pang J."/>
            <person name="Liu Y."/>
            <person name="Luo S."/>
            <person name="Meng S."/>
            <person name="Qian L."/>
            <person name="Wei D."/>
            <person name="Dai S."/>
            <person name="Zhou R."/>
        </authorList>
    </citation>
    <scope>NUCLEOTIDE SEQUENCE [LARGE SCALE GENOMIC DNA]</scope>
    <source>
        <strain evidence="1">BV-YZ2020</strain>
    </source>
</reference>
<dbReference type="EMBL" id="CM039429">
    <property type="protein sequence ID" value="KAI4346704.1"/>
    <property type="molecule type" value="Genomic_DNA"/>
</dbReference>
<accession>A0ACB9PFI8</accession>
<sequence length="368" mass="41582">MDILKKFFGFTCSKRTSLSANANQSSPSTQIEELCYRFPLPLLQKLTGNFEKGRLTGVGALCDVYKACINIQGEFHEIAIKKWRSNSGQSLIFFKNEIQMLCQLRHPNLIRLIGFYEGESLQVIVLEYMPNGSLYDQLLSKNKEPLSWKIRLQICIGTARGLHYLHAGAKRTIFHRDVQPVNILLDKDFVPKLANFFISLKGPHSMSKPARPKNLDEVIGTFGFIAPEYNRDCIFTDKCDVYSFGMVLFVIVCALMPLSIFEKMGVVQDQEANDIESDPFEVCQSIAKRVCKFLQEGKAYTIIDPFLIGKIAPRCWKTFLAIAESCLLEDPSERPMMGEVEVELEHALALQEEADATNPVGDYSLLSI</sequence>
<keyword evidence="2" id="KW-1185">Reference proteome</keyword>
<gene>
    <name evidence="1" type="ORF">L6164_007577</name>
</gene>
<protein>
    <submittedName>
        <fullName evidence="1">Uncharacterized protein</fullName>
    </submittedName>
</protein>